<evidence type="ECO:0000313" key="2">
    <source>
        <dbReference type="EMBL" id="AGM13100.1"/>
    </source>
</evidence>
<evidence type="ECO:0000313" key="3">
    <source>
        <dbReference type="Proteomes" id="UP000202369"/>
    </source>
</evidence>
<organism evidence="2 3">
    <name type="scientific">Mycobacterium phage Astraea</name>
    <dbReference type="NCBI Taxonomy" id="1327762"/>
    <lineage>
        <taxon>Viruses</taxon>
        <taxon>Duplodnaviria</taxon>
        <taxon>Heunggongvirae</taxon>
        <taxon>Uroviricota</taxon>
        <taxon>Caudoviricetes</taxon>
        <taxon>Ceeclamvirinae</taxon>
        <taxon>Bixzunavirus</taxon>
        <taxon>Bixzunavirus astraea</taxon>
    </lineage>
</organism>
<dbReference type="GeneID" id="16213276"/>
<accession>R4TCX0</accession>
<keyword evidence="3" id="KW-1185">Reference proteome</keyword>
<reference evidence="2 3" key="1">
    <citation type="submission" date="2013-02" db="EMBL/GenBank/DDBJ databases">
        <authorList>
            <person name="Carson S."/>
            <person name="Miller E.S."/>
            <person name="Brautman G.S."/>
            <person name="Pyreddy A.R."/>
            <person name="Dixit R.A."/>
            <person name="Phillips O.M."/>
            <person name="Hurst K.M."/>
            <person name="Fruchte M.T."/>
            <person name="Graves A.M."/>
            <person name="Bellotti A."/>
            <person name="McChesney C.A."/>
            <person name="Sater R.A."/>
            <person name="Kelly E.M."/>
            <person name="Gruber C."/>
            <person name="Vijayakumar A."/>
            <person name="Jefferson T.N."/>
            <person name="Wolff B.A."/>
            <person name="Hill H.M."/>
            <person name="Viscount D.I."/>
            <person name="Wang X."/>
            <person name="Crowell R."/>
            <person name="Bostrom M.A."/>
            <person name="Burke M."/>
            <person name="Wright G.M."/>
            <person name="Gregory S.G."/>
            <person name="Colman S.D."/>
            <person name="Bradley K.W."/>
            <person name="Khaja R."/>
            <person name="Lewis M.F."/>
            <person name="Barker L.P."/>
            <person name="Asai D.J."/>
            <person name="Bowman C.A."/>
            <person name="Russell D.A."/>
            <person name="Pope W.H."/>
            <person name="Jacobs-Sera D."/>
            <person name="Hendrix R.W."/>
            <person name="Hatfull G.F."/>
        </authorList>
    </citation>
    <scope>NUCLEOTIDE SEQUENCE [LARGE SCALE GENOMIC DNA]</scope>
</reference>
<name>R4TCX0_9CAUD</name>
<evidence type="ECO:0000256" key="1">
    <source>
        <dbReference type="SAM" id="Phobius"/>
    </source>
</evidence>
<feature type="transmembrane region" description="Helical" evidence="1">
    <location>
        <begin position="20"/>
        <end position="42"/>
    </location>
</feature>
<dbReference type="EMBL" id="KC691257">
    <property type="protein sequence ID" value="AGM13100.1"/>
    <property type="molecule type" value="Genomic_DNA"/>
</dbReference>
<gene>
    <name evidence="2" type="primary">139</name>
    <name evidence="2" type="ORF">PBI_ASTRAEA_139</name>
</gene>
<dbReference type="KEGG" id="vg:16213276"/>
<keyword evidence="1" id="KW-0812">Transmembrane</keyword>
<keyword evidence="1" id="KW-0472">Membrane</keyword>
<sequence>MNTIKRLFVPSPVVATYTALGIALGSFGIGVVALAISLLLLYGSGVN</sequence>
<protein>
    <submittedName>
        <fullName evidence="2">Uncharacterized protein</fullName>
    </submittedName>
</protein>
<proteinExistence type="predicted"/>
<dbReference type="RefSeq" id="YP_008061631.1">
    <property type="nucleotide sequence ID" value="NC_021349.1"/>
</dbReference>
<keyword evidence="1" id="KW-1133">Transmembrane helix</keyword>
<dbReference type="Proteomes" id="UP000202369">
    <property type="component" value="Segment"/>
</dbReference>